<evidence type="ECO:0000259" key="2">
    <source>
        <dbReference type="Pfam" id="PF01609"/>
    </source>
</evidence>
<evidence type="ECO:0000259" key="3">
    <source>
        <dbReference type="Pfam" id="PF13340"/>
    </source>
</evidence>
<protein>
    <submittedName>
        <fullName evidence="4">IS5 family transposase</fullName>
    </submittedName>
</protein>
<dbReference type="EMBL" id="JBIAXI010000027">
    <property type="protein sequence ID" value="MFF4778033.1"/>
    <property type="molecule type" value="Genomic_DNA"/>
</dbReference>
<dbReference type="Proteomes" id="UP001602119">
    <property type="component" value="Unassembled WGS sequence"/>
</dbReference>
<sequence length="301" mass="34382">MVQDRHGLTDAEWLLLEPLMPAHPPRGHRWADHRTVTNGILWRTRTGPPWRDLPECYGRRETVYGRHRRWSIDGTWENILDQLRAGCDEAEGGEWTTSVDSTVNRAHQHAAGAPRSGRRCPQRGGCRSRNGVGGDDREALGRSRGGLTTKIHLMADRRCRSIARVISAGQRDDGFMFQQVMSQVRVPRRGPGRPRTRPAVVMCDKAYSSKKTRAYLRKRKIKAVIPEKSDQQANRRKLGSKGGRPPGFDSVRYRDRNTGERCFNLLKQCRAVATRYDKRDFMYLGTVDVASIRIWLRNPVS</sequence>
<evidence type="ECO:0000313" key="5">
    <source>
        <dbReference type="Proteomes" id="UP001602119"/>
    </source>
</evidence>
<gene>
    <name evidence="4" type="ORF">ACFY05_34925</name>
</gene>
<evidence type="ECO:0000256" key="1">
    <source>
        <dbReference type="SAM" id="MobiDB-lite"/>
    </source>
</evidence>
<dbReference type="Pfam" id="PF13340">
    <property type="entry name" value="DUF4096"/>
    <property type="match status" value="1"/>
</dbReference>
<comment type="caution">
    <text evidence="4">The sequence shown here is derived from an EMBL/GenBank/DDBJ whole genome shotgun (WGS) entry which is preliminary data.</text>
</comment>
<dbReference type="PANTHER" id="PTHR30007:SF1">
    <property type="entry name" value="BLR1914 PROTEIN"/>
    <property type="match status" value="1"/>
</dbReference>
<feature type="domain" description="Insertion element IS402-like" evidence="3">
    <location>
        <begin position="8"/>
        <end position="79"/>
    </location>
</feature>
<dbReference type="InterPro" id="IPR002559">
    <property type="entry name" value="Transposase_11"/>
</dbReference>
<feature type="domain" description="Transposase IS4-like" evidence="2">
    <location>
        <begin position="93"/>
        <end position="280"/>
    </location>
</feature>
<accession>A0ABW6VGB8</accession>
<feature type="region of interest" description="Disordered" evidence="1">
    <location>
        <begin position="109"/>
        <end position="141"/>
    </location>
</feature>
<organism evidence="4 5">
    <name type="scientific">Microtetraspora fusca</name>
    <dbReference type="NCBI Taxonomy" id="1997"/>
    <lineage>
        <taxon>Bacteria</taxon>
        <taxon>Bacillati</taxon>
        <taxon>Actinomycetota</taxon>
        <taxon>Actinomycetes</taxon>
        <taxon>Streptosporangiales</taxon>
        <taxon>Streptosporangiaceae</taxon>
        <taxon>Microtetraspora</taxon>
    </lineage>
</organism>
<keyword evidence="5" id="KW-1185">Reference proteome</keyword>
<evidence type="ECO:0000313" key="4">
    <source>
        <dbReference type="EMBL" id="MFF4778033.1"/>
    </source>
</evidence>
<reference evidence="4 5" key="1">
    <citation type="submission" date="2024-10" db="EMBL/GenBank/DDBJ databases">
        <title>The Natural Products Discovery Center: Release of the First 8490 Sequenced Strains for Exploring Actinobacteria Biosynthetic Diversity.</title>
        <authorList>
            <person name="Kalkreuter E."/>
            <person name="Kautsar S.A."/>
            <person name="Yang D."/>
            <person name="Bader C.D."/>
            <person name="Teijaro C.N."/>
            <person name="Fluegel L."/>
            <person name="Davis C.M."/>
            <person name="Simpson J.R."/>
            <person name="Lauterbach L."/>
            <person name="Steele A.D."/>
            <person name="Gui C."/>
            <person name="Meng S."/>
            <person name="Li G."/>
            <person name="Viehrig K."/>
            <person name="Ye F."/>
            <person name="Su P."/>
            <person name="Kiefer A.F."/>
            <person name="Nichols A."/>
            <person name="Cepeda A.J."/>
            <person name="Yan W."/>
            <person name="Fan B."/>
            <person name="Jiang Y."/>
            <person name="Adhikari A."/>
            <person name="Zheng C.-J."/>
            <person name="Schuster L."/>
            <person name="Cowan T.M."/>
            <person name="Smanski M.J."/>
            <person name="Chevrette M.G."/>
            <person name="De Carvalho L.P.S."/>
            <person name="Shen B."/>
        </authorList>
    </citation>
    <scope>NUCLEOTIDE SEQUENCE [LARGE SCALE GENOMIC DNA]</scope>
    <source>
        <strain evidence="4 5">NPDC001281</strain>
    </source>
</reference>
<dbReference type="InterPro" id="IPR025161">
    <property type="entry name" value="IS402-like_dom"/>
</dbReference>
<dbReference type="Pfam" id="PF01609">
    <property type="entry name" value="DDE_Tnp_1"/>
    <property type="match status" value="1"/>
</dbReference>
<dbReference type="RefSeq" id="WP_387346536.1">
    <property type="nucleotide sequence ID" value="NZ_JBIAXI010000027.1"/>
</dbReference>
<dbReference type="PANTHER" id="PTHR30007">
    <property type="entry name" value="PHP DOMAIN PROTEIN"/>
    <property type="match status" value="1"/>
</dbReference>
<name>A0ABW6VGB8_MICFU</name>
<dbReference type="NCBIfam" id="NF033580">
    <property type="entry name" value="transpos_IS5_3"/>
    <property type="match status" value="1"/>
</dbReference>
<feature type="region of interest" description="Disordered" evidence="1">
    <location>
        <begin position="227"/>
        <end position="253"/>
    </location>
</feature>
<proteinExistence type="predicted"/>